<dbReference type="GO" id="GO:0051607">
    <property type="term" value="P:defense response to virus"/>
    <property type="evidence" value="ECO:0007669"/>
    <property type="project" value="UniProtKB-KW"/>
</dbReference>
<keyword evidence="7 13" id="KW-0378">Hydrolase</keyword>
<comment type="similarity">
    <text evidence="2 13">Belongs to the CRISPR-associated exonuclease Cas4 family.</text>
</comment>
<name>A0A7G6E238_THEFR</name>
<dbReference type="GO" id="GO:0051536">
    <property type="term" value="F:iron-sulfur cluster binding"/>
    <property type="evidence" value="ECO:0007669"/>
    <property type="project" value="UniProtKB-KW"/>
</dbReference>
<keyword evidence="6 13" id="KW-0479">Metal-binding</keyword>
<dbReference type="OrthoDB" id="9781776at2"/>
<proteinExistence type="inferred from homology"/>
<comment type="cofactor">
    <cofactor evidence="13">
        <name>Mg(2+)</name>
        <dbReference type="ChEBI" id="CHEBI:18420"/>
    </cofactor>
    <cofactor evidence="13">
        <name>Mn(2+)</name>
        <dbReference type="ChEBI" id="CHEBI:29035"/>
    </cofactor>
    <text evidence="13">Mg(2+) or Mn(2+) required for ssDNA cleavage activity.</text>
</comment>
<evidence type="ECO:0000256" key="13">
    <source>
        <dbReference type="RuleBase" id="RU365022"/>
    </source>
</evidence>
<dbReference type="PANTHER" id="PTHR36531">
    <property type="entry name" value="CRISPR-ASSOCIATED EXONUCLEASE CAS4"/>
    <property type="match status" value="1"/>
</dbReference>
<keyword evidence="5 13" id="KW-0540">Nuclease</keyword>
<evidence type="ECO:0000256" key="1">
    <source>
        <dbReference type="ARBA" id="ARBA00001966"/>
    </source>
</evidence>
<evidence type="ECO:0000256" key="2">
    <source>
        <dbReference type="ARBA" id="ARBA00009189"/>
    </source>
</evidence>
<dbReference type="Proteomes" id="UP000515847">
    <property type="component" value="Chromosome"/>
</dbReference>
<evidence type="ECO:0000313" key="16">
    <source>
        <dbReference type="Proteomes" id="UP000515847"/>
    </source>
</evidence>
<comment type="cofactor">
    <cofactor evidence="13">
        <name>iron-sulfur cluster</name>
        <dbReference type="ChEBI" id="CHEBI:30408"/>
    </cofactor>
</comment>
<dbReference type="Pfam" id="PF01930">
    <property type="entry name" value="Cas_Cas4"/>
    <property type="match status" value="1"/>
</dbReference>
<dbReference type="InterPro" id="IPR011604">
    <property type="entry name" value="PDDEXK-like_dom_sf"/>
</dbReference>
<dbReference type="GO" id="GO:0046872">
    <property type="term" value="F:metal ion binding"/>
    <property type="evidence" value="ECO:0007669"/>
    <property type="project" value="UniProtKB-KW"/>
</dbReference>
<evidence type="ECO:0000256" key="4">
    <source>
        <dbReference type="ARBA" id="ARBA00020049"/>
    </source>
</evidence>
<organism evidence="15 16">
    <name type="scientific">Thermanaerosceptrum fracticalcis</name>
    <dbReference type="NCBI Taxonomy" id="1712410"/>
    <lineage>
        <taxon>Bacteria</taxon>
        <taxon>Bacillati</taxon>
        <taxon>Bacillota</taxon>
        <taxon>Clostridia</taxon>
        <taxon>Eubacteriales</taxon>
        <taxon>Peptococcaceae</taxon>
        <taxon>Thermanaerosceptrum</taxon>
    </lineage>
</organism>
<evidence type="ECO:0000256" key="5">
    <source>
        <dbReference type="ARBA" id="ARBA00022722"/>
    </source>
</evidence>
<dbReference type="RefSeq" id="WP_034422468.1">
    <property type="nucleotide sequence ID" value="NZ_CP045798.1"/>
</dbReference>
<dbReference type="InterPro" id="IPR051827">
    <property type="entry name" value="Cas4_exonuclease"/>
</dbReference>
<dbReference type="Gene3D" id="3.90.320.10">
    <property type="match status" value="1"/>
</dbReference>
<dbReference type="EC" id="3.1.12.1" evidence="3 13"/>
<keyword evidence="8 13" id="KW-0269">Exonuclease</keyword>
<evidence type="ECO:0000256" key="11">
    <source>
        <dbReference type="ARBA" id="ARBA00023118"/>
    </source>
</evidence>
<evidence type="ECO:0000256" key="12">
    <source>
        <dbReference type="ARBA" id="ARBA00023211"/>
    </source>
</evidence>
<gene>
    <name evidence="15" type="primary">cas4</name>
    <name evidence="15" type="ORF">BR63_07345</name>
</gene>
<dbReference type="InterPro" id="IPR013343">
    <property type="entry name" value="CRISPR-assoc_prot_Cas4"/>
</dbReference>
<evidence type="ECO:0000259" key="14">
    <source>
        <dbReference type="Pfam" id="PF01930"/>
    </source>
</evidence>
<evidence type="ECO:0000256" key="10">
    <source>
        <dbReference type="ARBA" id="ARBA00023014"/>
    </source>
</evidence>
<keyword evidence="12 13" id="KW-0464">Manganese</keyword>
<evidence type="ECO:0000256" key="8">
    <source>
        <dbReference type="ARBA" id="ARBA00022839"/>
    </source>
</evidence>
<reference evidence="15 16" key="1">
    <citation type="journal article" date="2019" name="Front. Microbiol.">
        <title>Thermoanaerosceptrum fracticalcis gen. nov. sp. nov., a Novel Fumarate-Fermenting Microorganism From a Deep Fractured Carbonate Aquifer of the US Great Basin.</title>
        <authorList>
            <person name="Hamilton-Brehm S.D."/>
            <person name="Stewart L.E."/>
            <person name="Zavarin M."/>
            <person name="Caldwell M."/>
            <person name="Lawson P.A."/>
            <person name="Onstott T.C."/>
            <person name="Grzymski J."/>
            <person name="Neveux I."/>
            <person name="Lollar B.S."/>
            <person name="Russell C.E."/>
            <person name="Moser D.P."/>
        </authorList>
    </citation>
    <scope>NUCLEOTIDE SEQUENCE [LARGE SCALE GENOMIC DNA]</scope>
    <source>
        <strain evidence="15 16">DRI-13</strain>
    </source>
</reference>
<comment type="function">
    <text evidence="13">CRISPR (clustered regularly interspaced short palindromic repeat) is an adaptive immune system that provides protection against mobile genetic elements (viruses, transposable elements and conjugative plasmids). CRISPR clusters contain sequences complementary to antecedent mobile elements and target invading nucleic acids. CRISPR clusters are transcribed and processed into CRISPR RNA (crRNA).</text>
</comment>
<evidence type="ECO:0000256" key="6">
    <source>
        <dbReference type="ARBA" id="ARBA00022723"/>
    </source>
</evidence>
<dbReference type="AlphaFoldDB" id="A0A7G6E238"/>
<dbReference type="PANTHER" id="PTHR36531:SF6">
    <property type="entry name" value="DNA REPLICATION ATP-DEPENDENT HELICASE_NUCLEASE DNA2"/>
    <property type="match status" value="1"/>
</dbReference>
<keyword evidence="10 13" id="KW-0411">Iron-sulfur</keyword>
<sequence>MIKLRVTDVKQYIYCPRIIYFTYVCPVEKKITRKMEYGKEEHLELDRLEKRRTFKRYSLSEGERRFHQYLRSERLGLEGKLDMHIVSEGEYFPVEFKHTRKGPSLNHKYQLVSYAMLLEDYYNKPVRYGFLYIIPEKTPYPIQITPNARIFVKDVLEKIREIILKERIPRPNQHKGRCTDCEYRNYCGDVS</sequence>
<dbReference type="GO" id="GO:0004527">
    <property type="term" value="F:exonuclease activity"/>
    <property type="evidence" value="ECO:0007669"/>
    <property type="project" value="UniProtKB-KW"/>
</dbReference>
<keyword evidence="11 13" id="KW-0051">Antiviral defense</keyword>
<dbReference type="EMBL" id="CP045798">
    <property type="protein sequence ID" value="QNB46142.1"/>
    <property type="molecule type" value="Genomic_DNA"/>
</dbReference>
<protein>
    <recommendedName>
        <fullName evidence="4 13">CRISPR-associated exonuclease Cas4</fullName>
        <ecNumber evidence="3 13">3.1.12.1</ecNumber>
    </recommendedName>
</protein>
<keyword evidence="16" id="KW-1185">Reference proteome</keyword>
<feature type="domain" description="DUF83" evidence="14">
    <location>
        <begin position="6"/>
        <end position="187"/>
    </location>
</feature>
<dbReference type="InterPro" id="IPR022765">
    <property type="entry name" value="Dna2/Cas4_DUF83"/>
</dbReference>
<evidence type="ECO:0000313" key="15">
    <source>
        <dbReference type="EMBL" id="QNB46142.1"/>
    </source>
</evidence>
<accession>A0A7G6E238</accession>
<keyword evidence="9 13" id="KW-0408">Iron</keyword>
<evidence type="ECO:0000256" key="7">
    <source>
        <dbReference type="ARBA" id="ARBA00022801"/>
    </source>
</evidence>
<evidence type="ECO:0000256" key="9">
    <source>
        <dbReference type="ARBA" id="ARBA00023004"/>
    </source>
</evidence>
<evidence type="ECO:0000256" key="3">
    <source>
        <dbReference type="ARBA" id="ARBA00012768"/>
    </source>
</evidence>
<comment type="cofactor">
    <cofactor evidence="1">
        <name>[4Fe-4S] cluster</name>
        <dbReference type="ChEBI" id="CHEBI:49883"/>
    </cofactor>
</comment>
<dbReference type="KEGG" id="tfr:BR63_07345"/>
<dbReference type="NCBIfam" id="TIGR00372">
    <property type="entry name" value="cas4"/>
    <property type="match status" value="1"/>
</dbReference>